<name>A0A4P9W0H0_9FUNG</name>
<dbReference type="EMBL" id="ML000569">
    <property type="protein sequence ID" value="RKO84040.1"/>
    <property type="molecule type" value="Genomic_DNA"/>
</dbReference>
<evidence type="ECO:0000313" key="3">
    <source>
        <dbReference type="Proteomes" id="UP000269721"/>
    </source>
</evidence>
<reference evidence="3" key="1">
    <citation type="journal article" date="2018" name="Nat. Microbiol.">
        <title>Leveraging single-cell genomics to expand the fungal tree of life.</title>
        <authorList>
            <person name="Ahrendt S.R."/>
            <person name="Quandt C.A."/>
            <person name="Ciobanu D."/>
            <person name="Clum A."/>
            <person name="Salamov A."/>
            <person name="Andreopoulos B."/>
            <person name="Cheng J.F."/>
            <person name="Woyke T."/>
            <person name="Pelin A."/>
            <person name="Henrissat B."/>
            <person name="Reynolds N.K."/>
            <person name="Benny G.L."/>
            <person name="Smith M.E."/>
            <person name="James T.Y."/>
            <person name="Grigoriev I.V."/>
        </authorList>
    </citation>
    <scope>NUCLEOTIDE SEQUENCE [LARGE SCALE GENOMIC DNA]</scope>
</reference>
<organism evidence="2 3">
    <name type="scientific">Blyttiomyces helicus</name>
    <dbReference type="NCBI Taxonomy" id="388810"/>
    <lineage>
        <taxon>Eukaryota</taxon>
        <taxon>Fungi</taxon>
        <taxon>Fungi incertae sedis</taxon>
        <taxon>Chytridiomycota</taxon>
        <taxon>Chytridiomycota incertae sedis</taxon>
        <taxon>Chytridiomycetes</taxon>
        <taxon>Chytridiomycetes incertae sedis</taxon>
        <taxon>Blyttiomyces</taxon>
    </lineage>
</organism>
<feature type="non-terminal residue" evidence="2">
    <location>
        <position position="1"/>
    </location>
</feature>
<dbReference type="GO" id="GO:0016491">
    <property type="term" value="F:oxidoreductase activity"/>
    <property type="evidence" value="ECO:0007669"/>
    <property type="project" value="InterPro"/>
</dbReference>
<dbReference type="OrthoDB" id="1930760at2759"/>
<dbReference type="PANTHER" id="PTHR13887:SF41">
    <property type="entry name" value="THIOREDOXIN SUPERFAMILY PROTEIN"/>
    <property type="match status" value="1"/>
</dbReference>
<evidence type="ECO:0000259" key="1">
    <source>
        <dbReference type="Pfam" id="PF01323"/>
    </source>
</evidence>
<feature type="domain" description="DSBA-like thioredoxin" evidence="1">
    <location>
        <begin position="2"/>
        <end position="106"/>
    </location>
</feature>
<dbReference type="InterPro" id="IPR001853">
    <property type="entry name" value="DSBA-like_thioredoxin_dom"/>
</dbReference>
<proteinExistence type="predicted"/>
<dbReference type="Gene3D" id="3.40.30.10">
    <property type="entry name" value="Glutaredoxin"/>
    <property type="match status" value="1"/>
</dbReference>
<protein>
    <submittedName>
        <fullName evidence="2">Thioredoxin-like protein</fullName>
    </submittedName>
</protein>
<sequence length="115" mass="12783">STVDSHRLIAYADKQGKQLQVVEELFNEYFVKNTNIGDVQVLADAAQRAGLDRAQVEEYLKSDAGLPELLEEFKNVKARGINGVPHLTIDGKYDVSGAQEPETLVQIFEKLIARP</sequence>
<dbReference type="InterPro" id="IPR036249">
    <property type="entry name" value="Thioredoxin-like_sf"/>
</dbReference>
<dbReference type="PANTHER" id="PTHR13887">
    <property type="entry name" value="GLUTATHIONE S-TRANSFERASE KAPPA"/>
    <property type="match status" value="1"/>
</dbReference>
<dbReference type="Pfam" id="PF01323">
    <property type="entry name" value="DSBA"/>
    <property type="match status" value="1"/>
</dbReference>
<accession>A0A4P9W0H0</accession>
<dbReference type="Proteomes" id="UP000269721">
    <property type="component" value="Unassembled WGS sequence"/>
</dbReference>
<evidence type="ECO:0000313" key="2">
    <source>
        <dbReference type="EMBL" id="RKO84040.1"/>
    </source>
</evidence>
<gene>
    <name evidence="2" type="ORF">BDK51DRAFT_15929</name>
</gene>
<dbReference type="SUPFAM" id="SSF52833">
    <property type="entry name" value="Thioredoxin-like"/>
    <property type="match status" value="1"/>
</dbReference>
<dbReference type="AlphaFoldDB" id="A0A4P9W0H0"/>
<keyword evidence="3" id="KW-1185">Reference proteome</keyword>